<protein>
    <submittedName>
        <fullName evidence="1">GD15557</fullName>
    </submittedName>
</protein>
<dbReference type="Proteomes" id="UP000000304">
    <property type="component" value="Chromosome X"/>
</dbReference>
<gene>
    <name evidence="1" type="primary">Dsim\GD15557</name>
    <name evidence="1" type="ORF">Dsim_GD15557</name>
</gene>
<accession>B4R2V3</accession>
<dbReference type="HOGENOM" id="CLU_2500348_0_0_1"/>
<evidence type="ECO:0000313" key="1">
    <source>
        <dbReference type="EMBL" id="EDX18430.1"/>
    </source>
</evidence>
<dbReference type="AlphaFoldDB" id="B4R2V3"/>
<reference evidence="1 2" key="1">
    <citation type="journal article" date="2007" name="Nature">
        <title>Evolution of genes and genomes on the Drosophila phylogeny.</title>
        <authorList>
            <consortium name="Drosophila 12 Genomes Consortium"/>
            <person name="Clark A.G."/>
            <person name="Eisen M.B."/>
            <person name="Smith D.R."/>
            <person name="Bergman C.M."/>
            <person name="Oliver B."/>
            <person name="Markow T.A."/>
            <person name="Kaufman T.C."/>
            <person name="Kellis M."/>
            <person name="Gelbart W."/>
            <person name="Iyer V.N."/>
            <person name="Pollard D.A."/>
            <person name="Sackton T.B."/>
            <person name="Larracuente A.M."/>
            <person name="Singh N.D."/>
            <person name="Abad J.P."/>
            <person name="Abt D.N."/>
            <person name="Adryan B."/>
            <person name="Aguade M."/>
            <person name="Akashi H."/>
            <person name="Anderson W.W."/>
            <person name="Aquadro C.F."/>
            <person name="Ardell D.H."/>
            <person name="Arguello R."/>
            <person name="Artieri C.G."/>
            <person name="Barbash D.A."/>
            <person name="Barker D."/>
            <person name="Barsanti P."/>
            <person name="Batterham P."/>
            <person name="Batzoglou S."/>
            <person name="Begun D."/>
            <person name="Bhutkar A."/>
            <person name="Blanco E."/>
            <person name="Bosak S.A."/>
            <person name="Bradley R.K."/>
            <person name="Brand A.D."/>
            <person name="Brent M.R."/>
            <person name="Brooks A.N."/>
            <person name="Brown R.H."/>
            <person name="Butlin R.K."/>
            <person name="Caggese C."/>
            <person name="Calvi B.R."/>
            <person name="Bernardo de Carvalho A."/>
            <person name="Caspi A."/>
            <person name="Castrezana S."/>
            <person name="Celniker S.E."/>
            <person name="Chang J.L."/>
            <person name="Chapple C."/>
            <person name="Chatterji S."/>
            <person name="Chinwalla A."/>
            <person name="Civetta A."/>
            <person name="Clifton S.W."/>
            <person name="Comeron J.M."/>
            <person name="Costello J.C."/>
            <person name="Coyne J.A."/>
            <person name="Daub J."/>
            <person name="David R.G."/>
            <person name="Delcher A.L."/>
            <person name="Delehaunty K."/>
            <person name="Do C.B."/>
            <person name="Ebling H."/>
            <person name="Edwards K."/>
            <person name="Eickbush T."/>
            <person name="Evans J.D."/>
            <person name="Filipski A."/>
            <person name="Findeiss S."/>
            <person name="Freyhult E."/>
            <person name="Fulton L."/>
            <person name="Fulton R."/>
            <person name="Garcia A.C."/>
            <person name="Gardiner A."/>
            <person name="Garfield D.A."/>
            <person name="Garvin B.E."/>
            <person name="Gibson G."/>
            <person name="Gilbert D."/>
            <person name="Gnerre S."/>
            <person name="Godfrey J."/>
            <person name="Good R."/>
            <person name="Gotea V."/>
            <person name="Gravely B."/>
            <person name="Greenberg A.J."/>
            <person name="Griffiths-Jones S."/>
            <person name="Gross S."/>
            <person name="Guigo R."/>
            <person name="Gustafson E.A."/>
            <person name="Haerty W."/>
            <person name="Hahn M.W."/>
            <person name="Halligan D.L."/>
            <person name="Halpern A.L."/>
            <person name="Halter G.M."/>
            <person name="Han M.V."/>
            <person name="Heger A."/>
            <person name="Hillier L."/>
            <person name="Hinrichs A.S."/>
            <person name="Holmes I."/>
            <person name="Hoskins R.A."/>
            <person name="Hubisz M.J."/>
            <person name="Hultmark D."/>
            <person name="Huntley M.A."/>
            <person name="Jaffe D.B."/>
            <person name="Jagadeeshan S."/>
            <person name="Jeck W.R."/>
            <person name="Johnson J."/>
            <person name="Jones C.D."/>
            <person name="Jordan W.C."/>
            <person name="Karpen G.H."/>
            <person name="Kataoka E."/>
            <person name="Keightley P.D."/>
            <person name="Kheradpour P."/>
            <person name="Kirkness E.F."/>
            <person name="Koerich L.B."/>
            <person name="Kristiansen K."/>
            <person name="Kudrna D."/>
            <person name="Kulathinal R.J."/>
            <person name="Kumar S."/>
            <person name="Kwok R."/>
            <person name="Lander E."/>
            <person name="Langley C.H."/>
            <person name="Lapoint R."/>
            <person name="Lazzaro B.P."/>
            <person name="Lee S.J."/>
            <person name="Levesque L."/>
            <person name="Li R."/>
            <person name="Lin C.F."/>
            <person name="Lin M.F."/>
            <person name="Lindblad-Toh K."/>
            <person name="Llopart A."/>
            <person name="Long M."/>
            <person name="Low L."/>
            <person name="Lozovsky E."/>
            <person name="Lu J."/>
            <person name="Luo M."/>
            <person name="Machado C.A."/>
            <person name="Makalowski W."/>
            <person name="Marzo M."/>
            <person name="Matsuda M."/>
            <person name="Matzkin L."/>
            <person name="McAllister B."/>
            <person name="McBride C.S."/>
            <person name="McKernan B."/>
            <person name="McKernan K."/>
            <person name="Mendez-Lago M."/>
            <person name="Minx P."/>
            <person name="Mollenhauer M.U."/>
            <person name="Montooth K."/>
            <person name="Mount S.M."/>
            <person name="Mu X."/>
            <person name="Myers E."/>
            <person name="Negre B."/>
            <person name="Newfeld S."/>
            <person name="Nielsen R."/>
            <person name="Noor M.A."/>
            <person name="O'Grady P."/>
            <person name="Pachter L."/>
            <person name="Papaceit M."/>
            <person name="Parisi M.J."/>
            <person name="Parisi M."/>
            <person name="Parts L."/>
            <person name="Pedersen J.S."/>
            <person name="Pesole G."/>
            <person name="Phillippy A.M."/>
            <person name="Ponting C.P."/>
            <person name="Pop M."/>
            <person name="Porcelli D."/>
            <person name="Powell J.R."/>
            <person name="Prohaska S."/>
            <person name="Pruitt K."/>
            <person name="Puig M."/>
            <person name="Quesneville H."/>
            <person name="Ram K.R."/>
            <person name="Rand D."/>
            <person name="Rasmussen M.D."/>
            <person name="Reed L.K."/>
            <person name="Reenan R."/>
            <person name="Reily A."/>
            <person name="Remington K.A."/>
            <person name="Rieger T.T."/>
            <person name="Ritchie M.G."/>
            <person name="Robin C."/>
            <person name="Rogers Y.H."/>
            <person name="Rohde C."/>
            <person name="Rozas J."/>
            <person name="Rubenfield M.J."/>
            <person name="Ruiz A."/>
            <person name="Russo S."/>
            <person name="Salzberg S.L."/>
            <person name="Sanchez-Gracia A."/>
            <person name="Saranga D.J."/>
            <person name="Sato H."/>
            <person name="Schaeffer S.W."/>
            <person name="Schatz M.C."/>
            <person name="Schlenke T."/>
            <person name="Schwartz R."/>
            <person name="Segarra C."/>
            <person name="Singh R.S."/>
            <person name="Sirot L."/>
            <person name="Sirota M."/>
            <person name="Sisneros N.B."/>
            <person name="Smith C.D."/>
            <person name="Smith T.F."/>
            <person name="Spieth J."/>
            <person name="Stage D.E."/>
            <person name="Stark A."/>
            <person name="Stephan W."/>
            <person name="Strausberg R.L."/>
            <person name="Strempel S."/>
            <person name="Sturgill D."/>
            <person name="Sutton G."/>
            <person name="Sutton G.G."/>
            <person name="Tao W."/>
            <person name="Teichmann S."/>
            <person name="Tobari Y.N."/>
            <person name="Tomimura Y."/>
            <person name="Tsolas J.M."/>
            <person name="Valente V.L."/>
            <person name="Venter E."/>
            <person name="Venter J.C."/>
            <person name="Vicario S."/>
            <person name="Vieira F.G."/>
            <person name="Vilella A.J."/>
            <person name="Villasante A."/>
            <person name="Walenz B."/>
            <person name="Wang J."/>
            <person name="Wasserman M."/>
            <person name="Watts T."/>
            <person name="Wilson D."/>
            <person name="Wilson R.K."/>
            <person name="Wing R.A."/>
            <person name="Wolfner M.F."/>
            <person name="Wong A."/>
            <person name="Wong G.K."/>
            <person name="Wu C.I."/>
            <person name="Wu G."/>
            <person name="Yamamoto D."/>
            <person name="Yang H.P."/>
            <person name="Yang S.P."/>
            <person name="Yorke J.A."/>
            <person name="Yoshida K."/>
            <person name="Zdobnov E."/>
            <person name="Zhang P."/>
            <person name="Zhang Y."/>
            <person name="Zimin A.V."/>
            <person name="Baldwin J."/>
            <person name="Abdouelleil A."/>
            <person name="Abdulkadir J."/>
            <person name="Abebe A."/>
            <person name="Abera B."/>
            <person name="Abreu J."/>
            <person name="Acer S.C."/>
            <person name="Aftuck L."/>
            <person name="Alexander A."/>
            <person name="An P."/>
            <person name="Anderson E."/>
            <person name="Anderson S."/>
            <person name="Arachi H."/>
            <person name="Azer M."/>
            <person name="Bachantsang P."/>
            <person name="Barry A."/>
            <person name="Bayul T."/>
            <person name="Berlin A."/>
            <person name="Bessette D."/>
            <person name="Bloom T."/>
            <person name="Blye J."/>
            <person name="Boguslavskiy L."/>
            <person name="Bonnet C."/>
            <person name="Boukhgalter B."/>
            <person name="Bourzgui I."/>
            <person name="Brown A."/>
            <person name="Cahill P."/>
            <person name="Channer S."/>
            <person name="Cheshatsang Y."/>
            <person name="Chuda L."/>
            <person name="Citroen M."/>
            <person name="Collymore A."/>
            <person name="Cooke P."/>
            <person name="Costello M."/>
            <person name="D'Aco K."/>
            <person name="Daza R."/>
            <person name="De Haan G."/>
            <person name="DeGray S."/>
            <person name="DeMaso C."/>
            <person name="Dhargay N."/>
            <person name="Dooley K."/>
            <person name="Dooley E."/>
            <person name="Doricent M."/>
            <person name="Dorje P."/>
            <person name="Dorjee K."/>
            <person name="Dupes A."/>
            <person name="Elong R."/>
            <person name="Falk J."/>
            <person name="Farina A."/>
            <person name="Faro S."/>
            <person name="Ferguson D."/>
            <person name="Fisher S."/>
            <person name="Foley C.D."/>
            <person name="Franke A."/>
            <person name="Friedrich D."/>
            <person name="Gadbois L."/>
            <person name="Gearin G."/>
            <person name="Gearin C.R."/>
            <person name="Giannoukos G."/>
            <person name="Goode T."/>
            <person name="Graham J."/>
            <person name="Grandbois E."/>
            <person name="Grewal S."/>
            <person name="Gyaltsen K."/>
            <person name="Hafez N."/>
            <person name="Hagos B."/>
            <person name="Hall J."/>
            <person name="Henson C."/>
            <person name="Hollinger A."/>
            <person name="Honan T."/>
            <person name="Huard M.D."/>
            <person name="Hughes L."/>
            <person name="Hurhula B."/>
            <person name="Husby M.E."/>
            <person name="Kamat A."/>
            <person name="Kanga B."/>
            <person name="Kashin S."/>
            <person name="Khazanovich D."/>
            <person name="Kisner P."/>
            <person name="Lance K."/>
            <person name="Lara M."/>
            <person name="Lee W."/>
            <person name="Lennon N."/>
            <person name="Letendre F."/>
            <person name="LeVine R."/>
            <person name="Lipovsky A."/>
            <person name="Liu X."/>
            <person name="Liu J."/>
            <person name="Liu S."/>
            <person name="Lokyitsang T."/>
            <person name="Lokyitsang Y."/>
            <person name="Lubonja R."/>
            <person name="Lui A."/>
            <person name="MacDonald P."/>
            <person name="Magnisalis V."/>
            <person name="Maru K."/>
            <person name="Matthews C."/>
            <person name="McCusker W."/>
            <person name="McDonough S."/>
            <person name="Mehta T."/>
            <person name="Meldrim J."/>
            <person name="Meneus L."/>
            <person name="Mihai O."/>
            <person name="Mihalev A."/>
            <person name="Mihova T."/>
            <person name="Mittelman R."/>
            <person name="Mlenga V."/>
            <person name="Montmayeur A."/>
            <person name="Mulrain L."/>
            <person name="Navidi A."/>
            <person name="Naylor J."/>
            <person name="Negash T."/>
            <person name="Nguyen T."/>
            <person name="Nguyen N."/>
            <person name="Nicol R."/>
            <person name="Norbu C."/>
            <person name="Norbu N."/>
            <person name="Novod N."/>
            <person name="O'Neill B."/>
            <person name="Osman S."/>
            <person name="Markiewicz E."/>
            <person name="Oyono O.L."/>
            <person name="Patti C."/>
            <person name="Phunkhang P."/>
            <person name="Pierre F."/>
            <person name="Priest M."/>
            <person name="Raghuraman S."/>
            <person name="Rege F."/>
            <person name="Reyes R."/>
            <person name="Rise C."/>
            <person name="Rogov P."/>
            <person name="Ross K."/>
            <person name="Ryan E."/>
            <person name="Settipalli S."/>
            <person name="Shea T."/>
            <person name="Sherpa N."/>
            <person name="Shi L."/>
            <person name="Shih D."/>
            <person name="Sparrow T."/>
            <person name="Spaulding J."/>
            <person name="Stalker J."/>
            <person name="Stange-Thomann N."/>
            <person name="Stavropoulos S."/>
            <person name="Stone C."/>
            <person name="Strader C."/>
            <person name="Tesfaye S."/>
            <person name="Thomson T."/>
            <person name="Thoulutsang Y."/>
            <person name="Thoulutsang D."/>
            <person name="Topham K."/>
            <person name="Topping I."/>
            <person name="Tsamla T."/>
            <person name="Vassiliev H."/>
            <person name="Vo A."/>
            <person name="Wangchuk T."/>
            <person name="Wangdi T."/>
            <person name="Weiand M."/>
            <person name="Wilkinson J."/>
            <person name="Wilson A."/>
            <person name="Yadav S."/>
            <person name="Young G."/>
            <person name="Yu Q."/>
            <person name="Zembek L."/>
            <person name="Zhong D."/>
            <person name="Zimmer A."/>
            <person name="Zwirko Z."/>
            <person name="Jaffe D.B."/>
            <person name="Alvarez P."/>
            <person name="Brockman W."/>
            <person name="Butler J."/>
            <person name="Chin C."/>
            <person name="Gnerre S."/>
            <person name="Grabherr M."/>
            <person name="Kleber M."/>
            <person name="Mauceli E."/>
            <person name="MacCallum I."/>
        </authorList>
    </citation>
    <scope>NUCLEOTIDE SEQUENCE [LARGE SCALE GENOMIC DNA]</scope>
    <source>
        <strain evidence="2">white501</strain>
    </source>
</reference>
<proteinExistence type="predicted"/>
<evidence type="ECO:0000313" key="2">
    <source>
        <dbReference type="Proteomes" id="UP000000304"/>
    </source>
</evidence>
<dbReference type="EMBL" id="CM000366">
    <property type="protein sequence ID" value="EDX18430.1"/>
    <property type="molecule type" value="Genomic_DNA"/>
</dbReference>
<name>B4R2V3_DROSI</name>
<sequence>MTDSQLGWLESSSSGRSSGTESDILVVIIVDDAKPSLVPSPVTFREFPSAGCQLAKENCQLTGAGIPGKPGKPRVRGVPVVALSRL</sequence>
<organism evidence="1 2">
    <name type="scientific">Drosophila simulans</name>
    <name type="common">Fruit fly</name>
    <dbReference type="NCBI Taxonomy" id="7240"/>
    <lineage>
        <taxon>Eukaryota</taxon>
        <taxon>Metazoa</taxon>
        <taxon>Ecdysozoa</taxon>
        <taxon>Arthropoda</taxon>
        <taxon>Hexapoda</taxon>
        <taxon>Insecta</taxon>
        <taxon>Pterygota</taxon>
        <taxon>Neoptera</taxon>
        <taxon>Endopterygota</taxon>
        <taxon>Diptera</taxon>
        <taxon>Brachycera</taxon>
        <taxon>Muscomorpha</taxon>
        <taxon>Ephydroidea</taxon>
        <taxon>Drosophilidae</taxon>
        <taxon>Drosophila</taxon>
        <taxon>Sophophora</taxon>
    </lineage>
</organism>
<keyword evidence="2" id="KW-1185">Reference proteome</keyword>